<reference evidence="1" key="1">
    <citation type="journal article" date="2014" name="PLoS ONE">
        <title>Transcriptome-Based Identification of ABC Transporters in the Western Tarnished Plant Bug Lygus hesperus.</title>
        <authorList>
            <person name="Hull J.J."/>
            <person name="Chaney K."/>
            <person name="Geib S.M."/>
            <person name="Fabrick J.A."/>
            <person name="Brent C.S."/>
            <person name="Walsh D."/>
            <person name="Lavine L.C."/>
        </authorList>
    </citation>
    <scope>NUCLEOTIDE SEQUENCE</scope>
</reference>
<proteinExistence type="predicted"/>
<gene>
    <name evidence="1" type="primary">eccB5</name>
    <name evidence="1" type="ORF">CM83_15455</name>
    <name evidence="2" type="ORF">g.721</name>
</gene>
<evidence type="ECO:0000313" key="1">
    <source>
        <dbReference type="EMBL" id="JAG08725.1"/>
    </source>
</evidence>
<name>A0A0A9WV53_LYGHE</name>
<dbReference type="AlphaFoldDB" id="A0A0A9WV53"/>
<organism evidence="1">
    <name type="scientific">Lygus hesperus</name>
    <name type="common">Western plant bug</name>
    <dbReference type="NCBI Taxonomy" id="30085"/>
    <lineage>
        <taxon>Eukaryota</taxon>
        <taxon>Metazoa</taxon>
        <taxon>Ecdysozoa</taxon>
        <taxon>Arthropoda</taxon>
        <taxon>Hexapoda</taxon>
        <taxon>Insecta</taxon>
        <taxon>Pterygota</taxon>
        <taxon>Neoptera</taxon>
        <taxon>Paraneoptera</taxon>
        <taxon>Hemiptera</taxon>
        <taxon>Heteroptera</taxon>
        <taxon>Panheteroptera</taxon>
        <taxon>Cimicomorpha</taxon>
        <taxon>Miridae</taxon>
        <taxon>Mirini</taxon>
        <taxon>Lygus</taxon>
    </lineage>
</organism>
<dbReference type="EMBL" id="GDHC01001894">
    <property type="protein sequence ID" value="JAQ16735.1"/>
    <property type="molecule type" value="Transcribed_RNA"/>
</dbReference>
<reference evidence="2" key="3">
    <citation type="journal article" date="2016" name="Gigascience">
        <title>De novo construction of an expanded transcriptome assembly for the western tarnished plant bug, Lygus hesperus.</title>
        <authorList>
            <person name="Tassone E.E."/>
            <person name="Geib S.M."/>
            <person name="Hall B."/>
            <person name="Fabrick J.A."/>
            <person name="Brent C.S."/>
            <person name="Hull J.J."/>
        </authorList>
    </citation>
    <scope>NUCLEOTIDE SEQUENCE</scope>
</reference>
<accession>A0A0A9WV53</accession>
<reference evidence="1" key="2">
    <citation type="submission" date="2014-07" db="EMBL/GenBank/DDBJ databases">
        <authorList>
            <person name="Hull J."/>
        </authorList>
    </citation>
    <scope>NUCLEOTIDE SEQUENCE</scope>
</reference>
<protein>
    <submittedName>
        <fullName evidence="1">ESX-5 secretion system protein eccB5</fullName>
    </submittedName>
</protein>
<evidence type="ECO:0000313" key="2">
    <source>
        <dbReference type="EMBL" id="JAQ16735.1"/>
    </source>
</evidence>
<feature type="non-terminal residue" evidence="1">
    <location>
        <position position="1"/>
    </location>
</feature>
<sequence length="142" mass="15938">VCVYFVIIALKSHPECPSQAAIPMDFLDMGRVGQEVFASDVVRRLVRRATVPVVPHVYQCLKITLACLVFVKIDPVGQPESASIYVQTGCQLYPHHLHVYLFRLAHQPRRCMTCLLESEEKVDVQTPTLPLVIKAPCARLAQ</sequence>
<dbReference type="EMBL" id="GBHO01034879">
    <property type="protein sequence ID" value="JAG08725.1"/>
    <property type="molecule type" value="Transcribed_RNA"/>
</dbReference>